<evidence type="ECO:0000259" key="1">
    <source>
        <dbReference type="Pfam" id="PF12867"/>
    </source>
</evidence>
<proteinExistence type="predicted"/>
<accession>A0ABP3Y3Y9</accession>
<name>A0ABP3Y3Y9_9FLAO</name>
<dbReference type="SUPFAM" id="SSF109854">
    <property type="entry name" value="DinB/YfiT-like putative metalloenzymes"/>
    <property type="match status" value="1"/>
</dbReference>
<dbReference type="Pfam" id="PF12867">
    <property type="entry name" value="DinB_2"/>
    <property type="match status" value="1"/>
</dbReference>
<dbReference type="EMBL" id="BAAAFH010000007">
    <property type="protein sequence ID" value="GAA0874899.1"/>
    <property type="molecule type" value="Genomic_DNA"/>
</dbReference>
<sequence>MTKQELLKDFTQNHLQIIHYIDHLPSQKFNYHSPGKWTTGQQLQHILLTITPFPKVLASKVVIREKFGEINRPTWDYSTVMENYLNTSLKAPEPFLPETEVSYSQKEKIISDIHENLNQIQQIVDTYSEEELDTLTLPHPLLGLVTIREMFYLMSYHPLHHQKQIEQLLNQDSNNNGK</sequence>
<organism evidence="2 3">
    <name type="scientific">Wandonia haliotis</name>
    <dbReference type="NCBI Taxonomy" id="574963"/>
    <lineage>
        <taxon>Bacteria</taxon>
        <taxon>Pseudomonadati</taxon>
        <taxon>Bacteroidota</taxon>
        <taxon>Flavobacteriia</taxon>
        <taxon>Flavobacteriales</taxon>
        <taxon>Crocinitomicaceae</taxon>
        <taxon>Wandonia</taxon>
    </lineage>
</organism>
<keyword evidence="3" id="KW-1185">Reference proteome</keyword>
<feature type="domain" description="DinB-like" evidence="1">
    <location>
        <begin position="19"/>
        <end position="165"/>
    </location>
</feature>
<dbReference type="Proteomes" id="UP001501126">
    <property type="component" value="Unassembled WGS sequence"/>
</dbReference>
<reference evidence="3" key="1">
    <citation type="journal article" date="2019" name="Int. J. Syst. Evol. Microbiol.">
        <title>The Global Catalogue of Microorganisms (GCM) 10K type strain sequencing project: providing services to taxonomists for standard genome sequencing and annotation.</title>
        <authorList>
            <consortium name="The Broad Institute Genomics Platform"/>
            <consortium name="The Broad Institute Genome Sequencing Center for Infectious Disease"/>
            <person name="Wu L."/>
            <person name="Ma J."/>
        </authorList>
    </citation>
    <scope>NUCLEOTIDE SEQUENCE [LARGE SCALE GENOMIC DNA]</scope>
    <source>
        <strain evidence="3">JCM 16083</strain>
    </source>
</reference>
<dbReference type="Gene3D" id="1.20.120.450">
    <property type="entry name" value="dinb family like domain"/>
    <property type="match status" value="1"/>
</dbReference>
<gene>
    <name evidence="2" type="ORF">GCM10009118_13070</name>
</gene>
<dbReference type="InterPro" id="IPR024775">
    <property type="entry name" value="DinB-like"/>
</dbReference>
<protein>
    <submittedName>
        <fullName evidence="2">DinB family protein</fullName>
    </submittedName>
</protein>
<evidence type="ECO:0000313" key="3">
    <source>
        <dbReference type="Proteomes" id="UP001501126"/>
    </source>
</evidence>
<evidence type="ECO:0000313" key="2">
    <source>
        <dbReference type="EMBL" id="GAA0874899.1"/>
    </source>
</evidence>
<comment type="caution">
    <text evidence="2">The sequence shown here is derived from an EMBL/GenBank/DDBJ whole genome shotgun (WGS) entry which is preliminary data.</text>
</comment>
<dbReference type="InterPro" id="IPR034660">
    <property type="entry name" value="DinB/YfiT-like"/>
</dbReference>
<dbReference type="RefSeq" id="WP_343785821.1">
    <property type="nucleotide sequence ID" value="NZ_BAAAFH010000007.1"/>
</dbReference>